<name>A0A9Q7E8G9_HISSO</name>
<protein>
    <submittedName>
        <fullName evidence="3">DUF1778 domain-containing protein</fullName>
    </submittedName>
</protein>
<dbReference type="PANTHER" id="PTHR35401:SF2">
    <property type="entry name" value="ABC-TYPE TRANSPORT SYSTEM"/>
    <property type="match status" value="1"/>
</dbReference>
<dbReference type="SUPFAM" id="SSF47598">
    <property type="entry name" value="Ribbon-helix-helix"/>
    <property type="match status" value="1"/>
</dbReference>
<dbReference type="InterPro" id="IPR014795">
    <property type="entry name" value="TacA_1-like"/>
</dbReference>
<proteinExistence type="inferred from homology"/>
<reference evidence="3 4" key="1">
    <citation type="submission" date="2020-12" db="EMBL/GenBank/DDBJ databases">
        <title>ASc-MMNZ-VFA-070.</title>
        <authorList>
            <person name="Schryvers A."/>
            <person name="Mostafa Nazari M."/>
            <person name="Farshchi Andisi V."/>
            <person name="Timsit E."/>
            <person name="Walter Morck D."/>
        </authorList>
    </citation>
    <scope>NUCLEOTIDE SEQUENCE [LARGE SCALE GENOMIC DNA]</scope>
    <source>
        <strain evidence="3 4">ASc-MMNZ-VFA-070</strain>
    </source>
</reference>
<dbReference type="OrthoDB" id="5689325at2"/>
<evidence type="ECO:0000313" key="3">
    <source>
        <dbReference type="EMBL" id="QQF82777.1"/>
    </source>
</evidence>
<comment type="similarity">
    <text evidence="2">Belongs to the TacA antitoxin family.</text>
</comment>
<keyword evidence="1" id="KW-1277">Toxin-antitoxin system</keyword>
<gene>
    <name evidence="3" type="ORF">JFL49_02335</name>
</gene>
<dbReference type="AlphaFoldDB" id="A0A9Q7E8G9"/>
<dbReference type="EMBL" id="CP066558">
    <property type="protein sequence ID" value="QQF82777.1"/>
    <property type="molecule type" value="Genomic_DNA"/>
</dbReference>
<evidence type="ECO:0000256" key="2">
    <source>
        <dbReference type="ARBA" id="ARBA00049988"/>
    </source>
</evidence>
<dbReference type="Gene3D" id="1.20.890.30">
    <property type="entry name" value="VCA0319-like"/>
    <property type="match status" value="1"/>
</dbReference>
<dbReference type="GO" id="GO:0006355">
    <property type="term" value="P:regulation of DNA-templated transcription"/>
    <property type="evidence" value="ECO:0007669"/>
    <property type="project" value="InterPro"/>
</dbReference>
<organism evidence="3 4">
    <name type="scientific">Histophilus somni</name>
    <name type="common">Haemophilus somnus</name>
    <dbReference type="NCBI Taxonomy" id="731"/>
    <lineage>
        <taxon>Bacteria</taxon>
        <taxon>Pseudomonadati</taxon>
        <taxon>Pseudomonadota</taxon>
        <taxon>Gammaproteobacteria</taxon>
        <taxon>Pasteurellales</taxon>
        <taxon>Pasteurellaceae</taxon>
        <taxon>Histophilus</taxon>
    </lineage>
</organism>
<evidence type="ECO:0000256" key="1">
    <source>
        <dbReference type="ARBA" id="ARBA00022649"/>
    </source>
</evidence>
<dbReference type="InterPro" id="IPR013321">
    <property type="entry name" value="Arc_rbn_hlx_hlx"/>
</dbReference>
<dbReference type="Gene3D" id="1.10.1220.10">
    <property type="entry name" value="Met repressor-like"/>
    <property type="match status" value="1"/>
</dbReference>
<dbReference type="PANTHER" id="PTHR35401">
    <property type="entry name" value="COPG FAMILY HELIX-TURN-HELIX PROTEIN-RELATED-RELATED"/>
    <property type="match status" value="1"/>
</dbReference>
<sequence>MPATVRFEARINTEIQSLLKRAATLEGRSLSDFVVGSEKNRGKNELIHLSIADQQYFAEALISPPSPNQKMQEALHLSTSLLGE</sequence>
<dbReference type="Proteomes" id="UP000595373">
    <property type="component" value="Chromosome"/>
</dbReference>
<keyword evidence="4" id="KW-1185">Reference proteome</keyword>
<accession>A0A9Q7E8G9</accession>
<dbReference type="RefSeq" id="WP_075294108.1">
    <property type="nucleotide sequence ID" value="NZ_CP018802.1"/>
</dbReference>
<dbReference type="Pfam" id="PF08681">
    <property type="entry name" value="TacA1"/>
    <property type="match status" value="1"/>
</dbReference>
<dbReference type="InterPro" id="IPR010985">
    <property type="entry name" value="Ribbon_hlx_hlx"/>
</dbReference>
<evidence type="ECO:0000313" key="4">
    <source>
        <dbReference type="Proteomes" id="UP000595373"/>
    </source>
</evidence>